<sequence length="38" mass="4417">MRAQDIAFKWSVVMLALGRICAVISWLLVPWIIEVLFQ</sequence>
<reference evidence="2" key="1">
    <citation type="submission" date="2016-01" db="EMBL/GenBank/DDBJ databases">
        <authorList>
            <person name="Peeters C."/>
        </authorList>
    </citation>
    <scope>NUCLEOTIDE SEQUENCE</scope>
    <source>
        <strain evidence="2">LMG 29322</strain>
    </source>
</reference>
<keyword evidence="1" id="KW-0472">Membrane</keyword>
<organism evidence="2 3">
    <name type="scientific">Caballeronia hypogeia</name>
    <dbReference type="NCBI Taxonomy" id="1777140"/>
    <lineage>
        <taxon>Bacteria</taxon>
        <taxon>Pseudomonadati</taxon>
        <taxon>Pseudomonadota</taxon>
        <taxon>Betaproteobacteria</taxon>
        <taxon>Burkholderiales</taxon>
        <taxon>Burkholderiaceae</taxon>
        <taxon>Caballeronia</taxon>
    </lineage>
</organism>
<keyword evidence="1" id="KW-0812">Transmembrane</keyword>
<accession>A0A158C0S0</accession>
<keyword evidence="3" id="KW-1185">Reference proteome</keyword>
<evidence type="ECO:0000313" key="3">
    <source>
        <dbReference type="Proteomes" id="UP000054851"/>
    </source>
</evidence>
<evidence type="ECO:0000256" key="1">
    <source>
        <dbReference type="SAM" id="Phobius"/>
    </source>
</evidence>
<dbReference type="EMBL" id="FCOA02000016">
    <property type="protein sequence ID" value="SAK75851.1"/>
    <property type="molecule type" value="Genomic_DNA"/>
</dbReference>
<keyword evidence="1" id="KW-1133">Transmembrane helix</keyword>
<name>A0A158C0S0_9BURK</name>
<dbReference type="AlphaFoldDB" id="A0A158C0S0"/>
<feature type="transmembrane region" description="Helical" evidence="1">
    <location>
        <begin position="12"/>
        <end position="33"/>
    </location>
</feature>
<proteinExistence type="predicted"/>
<dbReference type="Proteomes" id="UP000054851">
    <property type="component" value="Unassembled WGS sequence"/>
</dbReference>
<protein>
    <submittedName>
        <fullName evidence="2">Uncharacterized protein</fullName>
    </submittedName>
</protein>
<comment type="caution">
    <text evidence="2">The sequence shown here is derived from an EMBL/GenBank/DDBJ whole genome shotgun (WGS) entry which is preliminary data.</text>
</comment>
<evidence type="ECO:0000313" key="2">
    <source>
        <dbReference type="EMBL" id="SAK75851.1"/>
    </source>
</evidence>
<gene>
    <name evidence="2" type="ORF">AWB79_04518</name>
</gene>